<keyword evidence="3" id="KW-1185">Reference proteome</keyword>
<accession>A0A5B7H9Q8</accession>
<proteinExistence type="predicted"/>
<dbReference type="EMBL" id="VSRR010028645">
    <property type="protein sequence ID" value="MPC68940.1"/>
    <property type="molecule type" value="Genomic_DNA"/>
</dbReference>
<protein>
    <submittedName>
        <fullName evidence="2">Uncharacterized protein</fullName>
    </submittedName>
</protein>
<feature type="region of interest" description="Disordered" evidence="1">
    <location>
        <begin position="1"/>
        <end position="40"/>
    </location>
</feature>
<evidence type="ECO:0000313" key="3">
    <source>
        <dbReference type="Proteomes" id="UP000324222"/>
    </source>
</evidence>
<feature type="compositionally biased region" description="Basic and acidic residues" evidence="1">
    <location>
        <begin position="25"/>
        <end position="40"/>
    </location>
</feature>
<gene>
    <name evidence="2" type="ORF">E2C01_063152</name>
</gene>
<dbReference type="AlphaFoldDB" id="A0A5B7H9Q8"/>
<organism evidence="2 3">
    <name type="scientific">Portunus trituberculatus</name>
    <name type="common">Swimming crab</name>
    <name type="synonym">Neptunus trituberculatus</name>
    <dbReference type="NCBI Taxonomy" id="210409"/>
    <lineage>
        <taxon>Eukaryota</taxon>
        <taxon>Metazoa</taxon>
        <taxon>Ecdysozoa</taxon>
        <taxon>Arthropoda</taxon>
        <taxon>Crustacea</taxon>
        <taxon>Multicrustacea</taxon>
        <taxon>Malacostraca</taxon>
        <taxon>Eumalacostraca</taxon>
        <taxon>Eucarida</taxon>
        <taxon>Decapoda</taxon>
        <taxon>Pleocyemata</taxon>
        <taxon>Brachyura</taxon>
        <taxon>Eubrachyura</taxon>
        <taxon>Portunoidea</taxon>
        <taxon>Portunidae</taxon>
        <taxon>Portuninae</taxon>
        <taxon>Portunus</taxon>
    </lineage>
</organism>
<name>A0A5B7H9Q8_PORTR</name>
<comment type="caution">
    <text evidence="2">The sequence shown here is derived from an EMBL/GenBank/DDBJ whole genome shotgun (WGS) entry which is preliminary data.</text>
</comment>
<sequence>MHTPSQFSSASGEGSGDESPTHTLSRSDEQLSEVVEHQTRKEAVQIPSCYLGFTFDYYYFCLCRCWRMESGRTTSAAEINTKQGSSRRQITVPWRARLVRLRVVMASFPE</sequence>
<evidence type="ECO:0000313" key="2">
    <source>
        <dbReference type="EMBL" id="MPC68940.1"/>
    </source>
</evidence>
<dbReference type="Proteomes" id="UP000324222">
    <property type="component" value="Unassembled WGS sequence"/>
</dbReference>
<evidence type="ECO:0000256" key="1">
    <source>
        <dbReference type="SAM" id="MobiDB-lite"/>
    </source>
</evidence>
<reference evidence="2 3" key="1">
    <citation type="submission" date="2019-05" db="EMBL/GenBank/DDBJ databases">
        <title>Another draft genome of Portunus trituberculatus and its Hox gene families provides insights of decapod evolution.</title>
        <authorList>
            <person name="Jeong J.-H."/>
            <person name="Song I."/>
            <person name="Kim S."/>
            <person name="Choi T."/>
            <person name="Kim D."/>
            <person name="Ryu S."/>
            <person name="Kim W."/>
        </authorList>
    </citation>
    <scope>NUCLEOTIDE SEQUENCE [LARGE SCALE GENOMIC DNA]</scope>
    <source>
        <tissue evidence="2">Muscle</tissue>
    </source>
</reference>